<keyword evidence="11" id="KW-1185">Reference proteome</keyword>
<evidence type="ECO:0000313" key="10">
    <source>
        <dbReference type="EMBL" id="SDC15817.1"/>
    </source>
</evidence>
<dbReference type="Gene3D" id="3.40.228.10">
    <property type="entry name" value="Dimethylsulfoxide Reductase, domain 2"/>
    <property type="match status" value="1"/>
</dbReference>
<dbReference type="InterPro" id="IPR041460">
    <property type="entry name" value="Molybdopterin_N"/>
</dbReference>
<dbReference type="GO" id="GO:0030151">
    <property type="term" value="F:molybdenum ion binding"/>
    <property type="evidence" value="ECO:0007669"/>
    <property type="project" value="TreeGrafter"/>
</dbReference>
<dbReference type="InterPro" id="IPR006656">
    <property type="entry name" value="Mopterin_OxRdtase"/>
</dbReference>
<dbReference type="PROSITE" id="PS00932">
    <property type="entry name" value="MOLYBDOPTERIN_PROK_3"/>
    <property type="match status" value="1"/>
</dbReference>
<evidence type="ECO:0000259" key="8">
    <source>
        <dbReference type="Pfam" id="PF01568"/>
    </source>
</evidence>
<dbReference type="Pfam" id="PF01568">
    <property type="entry name" value="Molydop_binding"/>
    <property type="match status" value="1"/>
</dbReference>
<dbReference type="SUPFAM" id="SSF50692">
    <property type="entry name" value="ADC-like"/>
    <property type="match status" value="1"/>
</dbReference>
<dbReference type="InterPro" id="IPR050612">
    <property type="entry name" value="Prok_Mopterin_Oxidored"/>
</dbReference>
<evidence type="ECO:0000256" key="3">
    <source>
        <dbReference type="ARBA" id="ARBA00022505"/>
    </source>
</evidence>
<organism evidence="10 11">
    <name type="scientific">Paracidovorax valerianellae</name>
    <dbReference type="NCBI Taxonomy" id="187868"/>
    <lineage>
        <taxon>Bacteria</taxon>
        <taxon>Pseudomonadati</taxon>
        <taxon>Pseudomonadota</taxon>
        <taxon>Betaproteobacteria</taxon>
        <taxon>Burkholderiales</taxon>
        <taxon>Comamonadaceae</taxon>
        <taxon>Paracidovorax</taxon>
    </lineage>
</organism>
<dbReference type="InterPro" id="IPR006657">
    <property type="entry name" value="MoPterin_dinucl-bd_dom"/>
</dbReference>
<dbReference type="AlphaFoldDB" id="A0A1G6JAZ9"/>
<dbReference type="InterPro" id="IPR009010">
    <property type="entry name" value="Asp_de-COase-like_dom_sf"/>
</dbReference>
<dbReference type="Gene3D" id="2.40.40.20">
    <property type="match status" value="1"/>
</dbReference>
<comment type="cofactor">
    <cofactor evidence="1">
        <name>Mo-bis(molybdopterin guanine dinucleotide)</name>
        <dbReference type="ChEBI" id="CHEBI:60539"/>
    </cofactor>
</comment>
<evidence type="ECO:0000256" key="4">
    <source>
        <dbReference type="ARBA" id="ARBA00022723"/>
    </source>
</evidence>
<evidence type="ECO:0000256" key="5">
    <source>
        <dbReference type="ARBA" id="ARBA00022764"/>
    </source>
</evidence>
<evidence type="ECO:0000313" key="11">
    <source>
        <dbReference type="Proteomes" id="UP000198781"/>
    </source>
</evidence>
<dbReference type="Pfam" id="PF18364">
    <property type="entry name" value="Molybdopterin_N"/>
    <property type="match status" value="1"/>
</dbReference>
<protein>
    <submittedName>
        <fullName evidence="10">Biotin/methionine sulfoxide reductase</fullName>
    </submittedName>
</protein>
<gene>
    <name evidence="10" type="ORF">SAMN05192589_101358</name>
</gene>
<dbReference type="InterPro" id="IPR041954">
    <property type="entry name" value="CT_DMSOR/BSOR/TMAOR"/>
</dbReference>
<dbReference type="SUPFAM" id="SSF53706">
    <property type="entry name" value="Formate dehydrogenase/DMSO reductase, domains 1-3"/>
    <property type="match status" value="1"/>
</dbReference>
<dbReference type="GO" id="GO:0043546">
    <property type="term" value="F:molybdopterin cofactor binding"/>
    <property type="evidence" value="ECO:0007669"/>
    <property type="project" value="InterPro"/>
</dbReference>
<evidence type="ECO:0000256" key="6">
    <source>
        <dbReference type="ARBA" id="ARBA00023002"/>
    </source>
</evidence>
<sequence>MTAATSLTGPAFTATHWGVYRPIVEGGRLTGMAPAPWDASPSSIGQSLPGAIDSPTRVRRPALRRSFLDPATRHTSGHLRGREPFVELPWDEALDLVAGELRRVRAAHGNEAIFGGSYGWSSAGRFHHAQSQLHRFLNGFGGYIASKDSYSLGAGRVLLPHIVDGMDALLQHHTPWSVLAEHCELFVAFGGLPVRNTQVSPGGASDHGTAPALARMAAGGRTAFVNISPARDDMAAVPAAEWLPIQPGTDTALMMGLAHVLITEGLHDEAFCARCTVGFEHVRDALLGHGPDATAKTPAWAAAQTGIAAADIVALARRMARQRTLINCTYSLQRARHGEQPFWMAVTLAALLGQIGLPGGGFGLGYGCMNYIGSGHGSFSGARLPQGHNPVGAFIPVARIADMLLQPGEPFDYNGARHHYPHARLLYWAGGNVFHHHQDLNRTIEAWQRPETIVTHEQVWTAQAKYSDIVLPATTSLERDDIGSASNEPRMIAMHAAIAPVGEARDDYAIFSALAARLGFGAAYTEGRDTAQWLRHLYEGARPRAEAAGIALPGFDAFWEAGHLELPRPATPVVLLERFRQDPAAHPLPTPSGRIELFSETIAGFGYADCPGQATWFAPEASAWPIHLLSHQPAARLHSQYDHGRVSRATKVQGREPITLNRADALRRGIADGDVVRVFNAHGAFLAGAVLSDGLRPGVAQIATGAWYDPLDPHAPGSLDKHGNPNLVTPDIGSSRLSQGCAAQSARVEVALWQGPLPPVTAFEPPERVGVEVAAIGPP</sequence>
<dbReference type="GO" id="GO:0030288">
    <property type="term" value="C:outer membrane-bounded periplasmic space"/>
    <property type="evidence" value="ECO:0007669"/>
    <property type="project" value="TreeGrafter"/>
</dbReference>
<proteinExistence type="inferred from homology"/>
<dbReference type="PANTHER" id="PTHR43742:SF10">
    <property type="entry name" value="TRIMETHYLAMINE-N-OXIDE REDUCTASE 2"/>
    <property type="match status" value="1"/>
</dbReference>
<dbReference type="InterPro" id="IPR006655">
    <property type="entry name" value="Mopterin_OxRdtase_prok_CS"/>
</dbReference>
<dbReference type="PANTHER" id="PTHR43742">
    <property type="entry name" value="TRIMETHYLAMINE-N-OXIDE REDUCTASE"/>
    <property type="match status" value="1"/>
</dbReference>
<dbReference type="EMBL" id="FMZC01000001">
    <property type="protein sequence ID" value="SDC15817.1"/>
    <property type="molecule type" value="Genomic_DNA"/>
</dbReference>
<keyword evidence="4" id="KW-0479">Metal-binding</keyword>
<keyword evidence="3" id="KW-0500">Molybdenum</keyword>
<dbReference type="GO" id="GO:0016491">
    <property type="term" value="F:oxidoreductase activity"/>
    <property type="evidence" value="ECO:0007669"/>
    <property type="project" value="UniProtKB-KW"/>
</dbReference>
<dbReference type="Gene3D" id="3.90.55.10">
    <property type="entry name" value="Dimethylsulfoxide Reductase, domain 3"/>
    <property type="match status" value="1"/>
</dbReference>
<feature type="domain" description="Molybdopterin dinucleotide-binding" evidence="8">
    <location>
        <begin position="627"/>
        <end position="745"/>
    </location>
</feature>
<keyword evidence="6" id="KW-0560">Oxidoreductase</keyword>
<dbReference type="GO" id="GO:0009061">
    <property type="term" value="P:anaerobic respiration"/>
    <property type="evidence" value="ECO:0007669"/>
    <property type="project" value="TreeGrafter"/>
</dbReference>
<feature type="domain" description="Molybdopterin oxidoreductase N-terminal" evidence="9">
    <location>
        <begin position="13"/>
        <end position="52"/>
    </location>
</feature>
<dbReference type="CDD" id="cd02793">
    <property type="entry name" value="MopB_CT_DMSOR-BSOR-TMAOR"/>
    <property type="match status" value="1"/>
</dbReference>
<dbReference type="RefSeq" id="WP_245711190.1">
    <property type="nucleotide sequence ID" value="NZ_FMZC01000001.1"/>
</dbReference>
<dbReference type="Proteomes" id="UP000198781">
    <property type="component" value="Unassembled WGS sequence"/>
</dbReference>
<feature type="domain" description="Molybdopterin oxidoreductase" evidence="7">
    <location>
        <begin position="57"/>
        <end position="516"/>
    </location>
</feature>
<evidence type="ECO:0000256" key="2">
    <source>
        <dbReference type="ARBA" id="ARBA00010312"/>
    </source>
</evidence>
<dbReference type="STRING" id="187868.SAMN05192589_101358"/>
<evidence type="ECO:0000256" key="1">
    <source>
        <dbReference type="ARBA" id="ARBA00001942"/>
    </source>
</evidence>
<dbReference type="Pfam" id="PF00384">
    <property type="entry name" value="Molybdopterin"/>
    <property type="match status" value="1"/>
</dbReference>
<keyword evidence="5" id="KW-0574">Periplasm</keyword>
<dbReference type="GO" id="GO:0009055">
    <property type="term" value="F:electron transfer activity"/>
    <property type="evidence" value="ECO:0007669"/>
    <property type="project" value="TreeGrafter"/>
</dbReference>
<dbReference type="Gene3D" id="3.40.50.740">
    <property type="match status" value="1"/>
</dbReference>
<evidence type="ECO:0000259" key="9">
    <source>
        <dbReference type="Pfam" id="PF18364"/>
    </source>
</evidence>
<evidence type="ECO:0000259" key="7">
    <source>
        <dbReference type="Pfam" id="PF00384"/>
    </source>
</evidence>
<comment type="similarity">
    <text evidence="2">Belongs to the prokaryotic molybdopterin-containing oxidoreductase family.</text>
</comment>
<accession>A0A1G6JAZ9</accession>
<reference evidence="10 11" key="1">
    <citation type="submission" date="2016-10" db="EMBL/GenBank/DDBJ databases">
        <authorList>
            <person name="de Groot N.N."/>
        </authorList>
    </citation>
    <scope>NUCLEOTIDE SEQUENCE [LARGE SCALE GENOMIC DNA]</scope>
    <source>
        <strain evidence="10 11">DSM 16619</strain>
    </source>
</reference>
<name>A0A1G6JAZ9_9BURK</name>